<keyword evidence="8" id="KW-1185">Reference proteome</keyword>
<name>A0AAD8E3S2_DIPPU</name>
<dbReference type="Pfam" id="PF04103">
    <property type="entry name" value="CD20"/>
    <property type="match status" value="1"/>
</dbReference>
<protein>
    <submittedName>
        <fullName evidence="7">Uncharacterized protein</fullName>
    </submittedName>
</protein>
<evidence type="ECO:0000313" key="7">
    <source>
        <dbReference type="EMBL" id="KAJ9575699.1"/>
    </source>
</evidence>
<reference evidence="7" key="1">
    <citation type="journal article" date="2023" name="IScience">
        <title>Live-bearing cockroach genome reveals convergent evolutionary mechanisms linked to viviparity in insects and beyond.</title>
        <authorList>
            <person name="Fouks B."/>
            <person name="Harrison M.C."/>
            <person name="Mikhailova A.A."/>
            <person name="Marchal E."/>
            <person name="English S."/>
            <person name="Carruthers M."/>
            <person name="Jennings E.C."/>
            <person name="Chiamaka E.L."/>
            <person name="Frigard R.A."/>
            <person name="Pippel M."/>
            <person name="Attardo G.M."/>
            <person name="Benoit J.B."/>
            <person name="Bornberg-Bauer E."/>
            <person name="Tobe S.S."/>
        </authorList>
    </citation>
    <scope>NUCLEOTIDE SEQUENCE</scope>
    <source>
        <strain evidence="7">Stay&amp;Tobe</strain>
    </source>
</reference>
<evidence type="ECO:0000313" key="8">
    <source>
        <dbReference type="Proteomes" id="UP001233999"/>
    </source>
</evidence>
<proteinExistence type="predicted"/>
<evidence type="ECO:0000256" key="4">
    <source>
        <dbReference type="ARBA" id="ARBA00023136"/>
    </source>
</evidence>
<keyword evidence="3 6" id="KW-1133">Transmembrane helix</keyword>
<evidence type="ECO:0000256" key="2">
    <source>
        <dbReference type="ARBA" id="ARBA00022692"/>
    </source>
</evidence>
<comment type="caution">
    <text evidence="7">The sequence shown here is derived from an EMBL/GenBank/DDBJ whole genome shotgun (WGS) entry which is preliminary data.</text>
</comment>
<evidence type="ECO:0000256" key="3">
    <source>
        <dbReference type="ARBA" id="ARBA00022989"/>
    </source>
</evidence>
<organism evidence="7 8">
    <name type="scientific">Diploptera punctata</name>
    <name type="common">Pacific beetle cockroach</name>
    <dbReference type="NCBI Taxonomy" id="6984"/>
    <lineage>
        <taxon>Eukaryota</taxon>
        <taxon>Metazoa</taxon>
        <taxon>Ecdysozoa</taxon>
        <taxon>Arthropoda</taxon>
        <taxon>Hexapoda</taxon>
        <taxon>Insecta</taxon>
        <taxon>Pterygota</taxon>
        <taxon>Neoptera</taxon>
        <taxon>Polyneoptera</taxon>
        <taxon>Dictyoptera</taxon>
        <taxon>Blattodea</taxon>
        <taxon>Blaberoidea</taxon>
        <taxon>Blaberidae</taxon>
        <taxon>Diplopterinae</taxon>
        <taxon>Diploptera</taxon>
    </lineage>
</organism>
<gene>
    <name evidence="7" type="ORF">L9F63_007458</name>
</gene>
<accession>A0AAD8E3S2</accession>
<evidence type="ECO:0000256" key="6">
    <source>
        <dbReference type="SAM" id="Phobius"/>
    </source>
</evidence>
<feature type="transmembrane region" description="Helical" evidence="6">
    <location>
        <begin position="27"/>
        <end position="54"/>
    </location>
</feature>
<evidence type="ECO:0000256" key="5">
    <source>
        <dbReference type="SAM" id="MobiDB-lite"/>
    </source>
</evidence>
<dbReference type="InterPro" id="IPR007237">
    <property type="entry name" value="CD20-like"/>
</dbReference>
<sequence>MEEIYVVKVRTEPDPARLYPSERRYSALTVGGLGAIHLLLAATSLLLGCMGLALQSDSCWTGRYGGGLWLGVAAALTGIAGIFAWRRWYIDNNIRWFFISSTVSAITSLLCLIITAAALATLQEQKSTQFCKYTSTYYDQAIIYEKSTVTNDLEELSSLNMQIFDENTTKTRAINNNSEIKTVDQIKLPDTTSQLPSSTVNTNIRNISIDDTLTEDTWLEQYPLQMSPDTNTHIMRIPKTNRTTHLIINDTLLSTLMNHNIDSSSSNSSDKDHYYRLRKSAENYQNKEDEDDVSENDNNNTQDVGVSTINNEYKDVEYVPHNTENIIYIYNHTISDNASSMQNFKQDQPQYEKVQRSGREVRTVVAINILVASALELAWSLLSIKIAWKGMKNFYPHENITITHERTVEGLESPTPQSPPSNTTYNCKNLQKIDGIFRKPDIISNHQHNKLNEMQCKNGINKLMINTISERVSTDPYLPMEDNTMGYQERVHRFLASNNVSASANVES</sequence>
<reference evidence="7" key="2">
    <citation type="submission" date="2023-05" db="EMBL/GenBank/DDBJ databases">
        <authorList>
            <person name="Fouks B."/>
        </authorList>
    </citation>
    <scope>NUCLEOTIDE SEQUENCE</scope>
    <source>
        <strain evidence="7">Stay&amp;Tobe</strain>
        <tissue evidence="7">Testes</tissue>
    </source>
</reference>
<keyword evidence="2 6" id="KW-0812">Transmembrane</keyword>
<feature type="transmembrane region" description="Helical" evidence="6">
    <location>
        <begin position="66"/>
        <end position="85"/>
    </location>
</feature>
<dbReference type="GO" id="GO:0016020">
    <property type="term" value="C:membrane"/>
    <property type="evidence" value="ECO:0007669"/>
    <property type="project" value="UniProtKB-SubCell"/>
</dbReference>
<dbReference type="Proteomes" id="UP001233999">
    <property type="component" value="Unassembled WGS sequence"/>
</dbReference>
<feature type="region of interest" description="Disordered" evidence="5">
    <location>
        <begin position="281"/>
        <end position="308"/>
    </location>
</feature>
<dbReference type="EMBL" id="JASPKZ010009823">
    <property type="protein sequence ID" value="KAJ9575699.1"/>
    <property type="molecule type" value="Genomic_DNA"/>
</dbReference>
<dbReference type="AlphaFoldDB" id="A0AAD8E3S2"/>
<comment type="subcellular location">
    <subcellularLocation>
        <location evidence="1">Membrane</location>
        <topology evidence="1">Multi-pass membrane protein</topology>
    </subcellularLocation>
</comment>
<feature type="transmembrane region" description="Helical" evidence="6">
    <location>
        <begin position="97"/>
        <end position="122"/>
    </location>
</feature>
<evidence type="ECO:0000256" key="1">
    <source>
        <dbReference type="ARBA" id="ARBA00004141"/>
    </source>
</evidence>
<keyword evidence="4 6" id="KW-0472">Membrane</keyword>